<dbReference type="GO" id="GO:0070069">
    <property type="term" value="C:cytochrome complex"/>
    <property type="evidence" value="ECO:0007669"/>
    <property type="project" value="TreeGrafter"/>
</dbReference>
<evidence type="ECO:0000313" key="9">
    <source>
        <dbReference type="Proteomes" id="UP000583800"/>
    </source>
</evidence>
<dbReference type="Pfam" id="PF02322">
    <property type="entry name" value="Cyt_bd_oxida_II"/>
    <property type="match status" value="1"/>
</dbReference>
<evidence type="ECO:0000313" key="8">
    <source>
        <dbReference type="EMBL" id="MBB6343531.1"/>
    </source>
</evidence>
<evidence type="ECO:0000256" key="4">
    <source>
        <dbReference type="ARBA" id="ARBA00022692"/>
    </source>
</evidence>
<feature type="transmembrane region" description="Helical" evidence="7">
    <location>
        <begin position="112"/>
        <end position="135"/>
    </location>
</feature>
<dbReference type="GO" id="GO:0016682">
    <property type="term" value="F:oxidoreductase activity, acting on diphenols and related substances as donors, oxygen as acceptor"/>
    <property type="evidence" value="ECO:0007669"/>
    <property type="project" value="TreeGrafter"/>
</dbReference>
<dbReference type="Proteomes" id="UP000583800">
    <property type="component" value="Unassembled WGS sequence"/>
</dbReference>
<evidence type="ECO:0000256" key="6">
    <source>
        <dbReference type="ARBA" id="ARBA00023136"/>
    </source>
</evidence>
<feature type="transmembrane region" description="Helical" evidence="7">
    <location>
        <begin position="44"/>
        <end position="72"/>
    </location>
</feature>
<evidence type="ECO:0000256" key="7">
    <source>
        <dbReference type="SAM" id="Phobius"/>
    </source>
</evidence>
<comment type="similarity">
    <text evidence="2">Belongs to the cytochrome ubiquinol oxidase subunit 2 family.</text>
</comment>
<keyword evidence="9" id="KW-1185">Reference proteome</keyword>
<keyword evidence="3" id="KW-1003">Cell membrane</keyword>
<evidence type="ECO:0000256" key="1">
    <source>
        <dbReference type="ARBA" id="ARBA00004651"/>
    </source>
</evidence>
<gene>
    <name evidence="8" type="ORF">FHU36_000040</name>
</gene>
<organism evidence="8 9">
    <name type="scientific">Nonomuraea muscovyensis</name>
    <dbReference type="NCBI Taxonomy" id="1124761"/>
    <lineage>
        <taxon>Bacteria</taxon>
        <taxon>Bacillati</taxon>
        <taxon>Actinomycetota</taxon>
        <taxon>Actinomycetes</taxon>
        <taxon>Streptosporangiales</taxon>
        <taxon>Streptosporangiaceae</taxon>
        <taxon>Nonomuraea</taxon>
    </lineage>
</organism>
<protein>
    <submittedName>
        <fullName evidence="8">Cytochrome d oxidase subunit CydB</fullName>
    </submittedName>
</protein>
<feature type="transmembrane region" description="Helical" evidence="7">
    <location>
        <begin position="78"/>
        <end position="100"/>
    </location>
</feature>
<keyword evidence="6 7" id="KW-0472">Membrane</keyword>
<dbReference type="GO" id="GO:0009055">
    <property type="term" value="F:electron transfer activity"/>
    <property type="evidence" value="ECO:0007669"/>
    <property type="project" value="TreeGrafter"/>
</dbReference>
<feature type="transmembrane region" description="Helical" evidence="7">
    <location>
        <begin position="183"/>
        <end position="206"/>
    </location>
</feature>
<dbReference type="AlphaFoldDB" id="A0A7X0BWN1"/>
<dbReference type="GO" id="GO:0019646">
    <property type="term" value="P:aerobic electron transport chain"/>
    <property type="evidence" value="ECO:0007669"/>
    <property type="project" value="TreeGrafter"/>
</dbReference>
<evidence type="ECO:0000256" key="2">
    <source>
        <dbReference type="ARBA" id="ARBA00007543"/>
    </source>
</evidence>
<evidence type="ECO:0000256" key="3">
    <source>
        <dbReference type="ARBA" id="ARBA00022475"/>
    </source>
</evidence>
<keyword evidence="5 7" id="KW-1133">Transmembrane helix</keyword>
<feature type="transmembrane region" description="Helical" evidence="7">
    <location>
        <begin position="218"/>
        <end position="238"/>
    </location>
</feature>
<proteinExistence type="inferred from homology"/>
<dbReference type="EMBL" id="JACHJB010000001">
    <property type="protein sequence ID" value="MBB6343531.1"/>
    <property type="molecule type" value="Genomic_DNA"/>
</dbReference>
<feature type="transmembrane region" description="Helical" evidence="7">
    <location>
        <begin position="147"/>
        <end position="171"/>
    </location>
</feature>
<comment type="subcellular location">
    <subcellularLocation>
        <location evidence="1">Cell membrane</location>
        <topology evidence="1">Multi-pass membrane protein</topology>
    </subcellularLocation>
</comment>
<dbReference type="PANTHER" id="PTHR43141">
    <property type="entry name" value="CYTOCHROME BD2 SUBUNIT II"/>
    <property type="match status" value="1"/>
</dbReference>
<comment type="caution">
    <text evidence="8">The sequence shown here is derived from an EMBL/GenBank/DDBJ whole genome shotgun (WGS) entry which is preliminary data.</text>
</comment>
<dbReference type="GO" id="GO:0005886">
    <property type="term" value="C:plasma membrane"/>
    <property type="evidence" value="ECO:0007669"/>
    <property type="project" value="UniProtKB-SubCell"/>
</dbReference>
<sequence>MELIWYAVFALLLTGYFALEGFDLGVGLLLPLVGRNQRGRDRMVAAMAPFVLANEVWLVAVAGTLFGVYPMLEGEVLFGLYPLVVAMLLAWIVRDAGLWFRRRADGAAWRSFWDAMITLGSLGLAFGWGMALYAAATGFGSSLLHPVGLLLGVVVTLLLAWHGWTFLAWRAPETAGITRSGRALALSGVAAALPAAAVVGGALPYLLEHSAPSSTLSVLSVMVLPFAPVMVIAQVWVWRTFRPGKGPVRTLSFF</sequence>
<dbReference type="RefSeq" id="WP_185081788.1">
    <property type="nucleotide sequence ID" value="NZ_JACHJB010000001.1"/>
</dbReference>
<name>A0A7X0BWN1_9ACTN</name>
<dbReference type="InterPro" id="IPR003317">
    <property type="entry name" value="Cyt-d_oxidase_su2"/>
</dbReference>
<dbReference type="PANTHER" id="PTHR43141:SF4">
    <property type="entry name" value="CYTOCHROME BD2 SUBUNIT II"/>
    <property type="match status" value="1"/>
</dbReference>
<evidence type="ECO:0000256" key="5">
    <source>
        <dbReference type="ARBA" id="ARBA00022989"/>
    </source>
</evidence>
<feature type="transmembrane region" description="Helical" evidence="7">
    <location>
        <begin position="6"/>
        <end position="32"/>
    </location>
</feature>
<reference evidence="8 9" key="1">
    <citation type="submission" date="2020-08" db="EMBL/GenBank/DDBJ databases">
        <title>Sequencing the genomes of 1000 actinobacteria strains.</title>
        <authorList>
            <person name="Klenk H.-P."/>
        </authorList>
    </citation>
    <scope>NUCLEOTIDE SEQUENCE [LARGE SCALE GENOMIC DNA]</scope>
    <source>
        <strain evidence="8 9">DSM 45913</strain>
    </source>
</reference>
<accession>A0A7X0BWN1</accession>
<keyword evidence="4 7" id="KW-0812">Transmembrane</keyword>